<dbReference type="Proteomes" id="UP000192596">
    <property type="component" value="Unassembled WGS sequence"/>
</dbReference>
<dbReference type="InParanoid" id="A0A1V8T2K1"/>
<organism evidence="2 3">
    <name type="scientific">Cryoendolithus antarcticus</name>
    <dbReference type="NCBI Taxonomy" id="1507870"/>
    <lineage>
        <taxon>Eukaryota</taxon>
        <taxon>Fungi</taxon>
        <taxon>Dikarya</taxon>
        <taxon>Ascomycota</taxon>
        <taxon>Pezizomycotina</taxon>
        <taxon>Dothideomycetes</taxon>
        <taxon>Dothideomycetidae</taxon>
        <taxon>Cladosporiales</taxon>
        <taxon>Cladosporiaceae</taxon>
        <taxon>Cryoendolithus</taxon>
    </lineage>
</organism>
<proteinExistence type="predicted"/>
<evidence type="ECO:0000256" key="1">
    <source>
        <dbReference type="SAM" id="MobiDB-lite"/>
    </source>
</evidence>
<sequence>MLRQPIPLQPRSWQLYDKAQGIRGQDDVVVPISLPTDAPPREILLPSQLSQPQRILKRPYFTALDACAAQDAAVNGPSYVYSERSVLESSPSAANTSSRRDSLQGDESCAAPPRKKLKSQQRQSLANAPVITPALLALSAGANESMPVLPIVKVAKKSVAAKLPAASLMPGPKSSRSSIASASPAPSSARHGPSATPRAQSAAPPKAPVTEVPRLSQAPTPEATLSRDPDNHDGMIQMYRVRGTWYEVTGSEKEDWLKETKWVFPPPKSSVTGIVPGKATFDAPMLEVDPIVDSRGETEDGRRKSTRRG</sequence>
<comment type="caution">
    <text evidence="2">The sequence shown here is derived from an EMBL/GenBank/DDBJ whole genome shotgun (WGS) entry which is preliminary data.</text>
</comment>
<feature type="region of interest" description="Disordered" evidence="1">
    <location>
        <begin position="85"/>
        <end position="124"/>
    </location>
</feature>
<evidence type="ECO:0000313" key="2">
    <source>
        <dbReference type="EMBL" id="OQO05560.1"/>
    </source>
</evidence>
<feature type="region of interest" description="Disordered" evidence="1">
    <location>
        <begin position="167"/>
        <end position="233"/>
    </location>
</feature>
<name>A0A1V8T2K1_9PEZI</name>
<reference evidence="3" key="1">
    <citation type="submission" date="2017-03" db="EMBL/GenBank/DDBJ databases">
        <title>Genomes of endolithic fungi from Antarctica.</title>
        <authorList>
            <person name="Coleine C."/>
            <person name="Masonjones S."/>
            <person name="Stajich J.E."/>
        </authorList>
    </citation>
    <scope>NUCLEOTIDE SEQUENCE [LARGE SCALE GENOMIC DNA]</scope>
    <source>
        <strain evidence="3">CCFEE 5527</strain>
    </source>
</reference>
<keyword evidence="3" id="KW-1185">Reference proteome</keyword>
<protein>
    <submittedName>
        <fullName evidence="2">Uncharacterized protein</fullName>
    </submittedName>
</protein>
<dbReference type="EMBL" id="NAJO01000019">
    <property type="protein sequence ID" value="OQO05560.1"/>
    <property type="molecule type" value="Genomic_DNA"/>
</dbReference>
<dbReference type="AlphaFoldDB" id="A0A1V8T2K1"/>
<feature type="region of interest" description="Disordered" evidence="1">
    <location>
        <begin position="290"/>
        <end position="309"/>
    </location>
</feature>
<feature type="compositionally biased region" description="Low complexity" evidence="1">
    <location>
        <begin position="167"/>
        <end position="195"/>
    </location>
</feature>
<evidence type="ECO:0000313" key="3">
    <source>
        <dbReference type="Proteomes" id="UP000192596"/>
    </source>
</evidence>
<gene>
    <name evidence="2" type="ORF">B0A48_09330</name>
</gene>
<accession>A0A1V8T2K1</accession>
<feature type="compositionally biased region" description="Polar residues" evidence="1">
    <location>
        <begin position="87"/>
        <end position="97"/>
    </location>
</feature>
<feature type="compositionally biased region" description="Basic and acidic residues" evidence="1">
    <location>
        <begin position="292"/>
        <end position="303"/>
    </location>
</feature>